<keyword evidence="3" id="KW-1185">Reference proteome</keyword>
<dbReference type="STRING" id="479431.Namu_3921"/>
<dbReference type="AlphaFoldDB" id="C8XGY3"/>
<feature type="domain" description="CSD" evidence="1">
    <location>
        <begin position="1"/>
        <end position="71"/>
    </location>
</feature>
<dbReference type="eggNOG" id="COG1278">
    <property type="taxonomic scope" value="Bacteria"/>
</dbReference>
<dbReference type="Gene3D" id="2.40.50.140">
    <property type="entry name" value="Nucleic acid-binding proteins"/>
    <property type="match status" value="1"/>
</dbReference>
<dbReference type="KEGG" id="nml:Namu_3921"/>
<reference evidence="2 3" key="2">
    <citation type="journal article" date="2010" name="Stand. Genomic Sci.">
        <title>Complete genome sequence of Nakamurella multipartita type strain (Y-104).</title>
        <authorList>
            <person name="Tice H."/>
            <person name="Mayilraj S."/>
            <person name="Sims D."/>
            <person name="Lapidus A."/>
            <person name="Nolan M."/>
            <person name="Lucas S."/>
            <person name="Glavina Del Rio T."/>
            <person name="Copeland A."/>
            <person name="Cheng J.F."/>
            <person name="Meincke L."/>
            <person name="Bruce D."/>
            <person name="Goodwin L."/>
            <person name="Pitluck S."/>
            <person name="Ivanova N."/>
            <person name="Mavromatis K."/>
            <person name="Ovchinnikova G."/>
            <person name="Pati A."/>
            <person name="Chen A."/>
            <person name="Palaniappan K."/>
            <person name="Land M."/>
            <person name="Hauser L."/>
            <person name="Chang Y.J."/>
            <person name="Jeffries C.D."/>
            <person name="Detter J.C."/>
            <person name="Brettin T."/>
            <person name="Rohde M."/>
            <person name="Goker M."/>
            <person name="Bristow J."/>
            <person name="Eisen J.A."/>
            <person name="Markowitz V."/>
            <person name="Hugenholtz P."/>
            <person name="Kyrpides N.C."/>
            <person name="Klenk H.P."/>
            <person name="Chen F."/>
        </authorList>
    </citation>
    <scope>NUCLEOTIDE SEQUENCE [LARGE SCALE GENOMIC DNA]</scope>
    <source>
        <strain evidence="3">ATCC 700099 / DSM 44233 / CIP 104796 / JCM 9543 / NBRC 105858 / Y-104</strain>
    </source>
</reference>
<dbReference type="PROSITE" id="PS51857">
    <property type="entry name" value="CSD_2"/>
    <property type="match status" value="1"/>
</dbReference>
<dbReference type="HOGENOM" id="CLU_165504_1_0_11"/>
<protein>
    <submittedName>
        <fullName evidence="2">Cold-shock DNA-binding domain protein</fullName>
    </submittedName>
</protein>
<evidence type="ECO:0000313" key="2">
    <source>
        <dbReference type="EMBL" id="ACV80214.1"/>
    </source>
</evidence>
<dbReference type="Pfam" id="PF00313">
    <property type="entry name" value="CSD"/>
    <property type="match status" value="1"/>
</dbReference>
<proteinExistence type="predicted"/>
<reference evidence="3" key="1">
    <citation type="submission" date="2009-09" db="EMBL/GenBank/DDBJ databases">
        <title>The complete genome of Nakamurella multipartita DSM 44233.</title>
        <authorList>
            <consortium name="US DOE Joint Genome Institute (JGI-PGF)"/>
            <person name="Lucas S."/>
            <person name="Copeland A."/>
            <person name="Lapidus A."/>
            <person name="Glavina del Rio T."/>
            <person name="Dalin E."/>
            <person name="Tice H."/>
            <person name="Bruce D."/>
            <person name="Goodwin L."/>
            <person name="Pitluck S."/>
            <person name="Kyrpides N."/>
            <person name="Mavromatis K."/>
            <person name="Ivanova N."/>
            <person name="Ovchinnikova G."/>
            <person name="Sims D."/>
            <person name="Meincke L."/>
            <person name="Brettin T."/>
            <person name="Detter J.C."/>
            <person name="Han C."/>
            <person name="Larimer F."/>
            <person name="Land M."/>
            <person name="Hauser L."/>
            <person name="Markowitz V."/>
            <person name="Cheng J.-F."/>
            <person name="Hugenholtz P."/>
            <person name="Woyke T."/>
            <person name="Wu D."/>
            <person name="Klenk H.-P."/>
            <person name="Eisen J.A."/>
        </authorList>
    </citation>
    <scope>NUCLEOTIDE SEQUENCE [LARGE SCALE GENOMIC DNA]</scope>
    <source>
        <strain evidence="3">ATCC 700099 / DSM 44233 / CIP 104796 / JCM 9543 / NBRC 105858 / Y-104</strain>
    </source>
</reference>
<dbReference type="OrthoDB" id="5195005at2"/>
<dbReference type="InterPro" id="IPR002059">
    <property type="entry name" value="CSP_DNA-bd"/>
</dbReference>
<dbReference type="Proteomes" id="UP000002218">
    <property type="component" value="Chromosome"/>
</dbReference>
<dbReference type="SUPFAM" id="SSF50249">
    <property type="entry name" value="Nucleic acid-binding proteins"/>
    <property type="match status" value="1"/>
</dbReference>
<gene>
    <name evidence="2" type="ordered locus">Namu_3921</name>
</gene>
<sequence>MARGFVKFFKPDKGWGAITSDALPEGSDAWVHFSVIESDGYRALDAGDVVDFDYEPAHQDSFLFRATRARRLAPGPAPTLRRVGDRVVIAPDGTPDTPLDR</sequence>
<organism evidence="2 3">
    <name type="scientific">Nakamurella multipartita (strain ATCC 700099 / DSM 44233 / CIP 104796 / JCM 9543 / NBRC 105858 / Y-104)</name>
    <name type="common">Microsphaera multipartita</name>
    <dbReference type="NCBI Taxonomy" id="479431"/>
    <lineage>
        <taxon>Bacteria</taxon>
        <taxon>Bacillati</taxon>
        <taxon>Actinomycetota</taxon>
        <taxon>Actinomycetes</taxon>
        <taxon>Nakamurellales</taxon>
        <taxon>Nakamurellaceae</taxon>
        <taxon>Nakamurella</taxon>
    </lineage>
</organism>
<evidence type="ECO:0000259" key="1">
    <source>
        <dbReference type="PROSITE" id="PS51857"/>
    </source>
</evidence>
<dbReference type="InterPro" id="IPR012340">
    <property type="entry name" value="NA-bd_OB-fold"/>
</dbReference>
<accession>C8XGY3</accession>
<dbReference type="EMBL" id="CP001737">
    <property type="protein sequence ID" value="ACV80214.1"/>
    <property type="molecule type" value="Genomic_DNA"/>
</dbReference>
<dbReference type="GO" id="GO:0003677">
    <property type="term" value="F:DNA binding"/>
    <property type="evidence" value="ECO:0007669"/>
    <property type="project" value="UniProtKB-KW"/>
</dbReference>
<keyword evidence="2" id="KW-0238">DNA-binding</keyword>
<dbReference type="InParanoid" id="C8XGY3"/>
<dbReference type="RefSeq" id="WP_015749040.1">
    <property type="nucleotide sequence ID" value="NC_013235.1"/>
</dbReference>
<evidence type="ECO:0000313" key="3">
    <source>
        <dbReference type="Proteomes" id="UP000002218"/>
    </source>
</evidence>
<name>C8XGY3_NAKMY</name>